<dbReference type="GO" id="GO:0003735">
    <property type="term" value="F:structural constituent of ribosome"/>
    <property type="evidence" value="ECO:0007669"/>
    <property type="project" value="InterPro"/>
</dbReference>
<dbReference type="EMBL" id="LCRH01000046">
    <property type="protein sequence ID" value="KKW31919.1"/>
    <property type="molecule type" value="Genomic_DNA"/>
</dbReference>
<comment type="function">
    <text evidence="6">Binds directly to 16S ribosomal RNA.</text>
</comment>
<accession>A0A0G2AH77</accession>
<dbReference type="GO" id="GO:0006412">
    <property type="term" value="P:translation"/>
    <property type="evidence" value="ECO:0007669"/>
    <property type="project" value="UniProtKB-UniRule"/>
</dbReference>
<reference evidence="8 9" key="1">
    <citation type="journal article" date="2015" name="Nature">
        <title>rRNA introns, odd ribosomes, and small enigmatic genomes across a large radiation of phyla.</title>
        <authorList>
            <person name="Brown C.T."/>
            <person name="Hug L.A."/>
            <person name="Thomas B.C."/>
            <person name="Sharon I."/>
            <person name="Castelle C.J."/>
            <person name="Singh A."/>
            <person name="Wilkins M.J."/>
            <person name="Williams K.H."/>
            <person name="Banfield J.F."/>
        </authorList>
    </citation>
    <scope>NUCLEOTIDE SEQUENCE [LARGE SCALE GENOMIC DNA]</scope>
</reference>
<evidence type="ECO:0000313" key="9">
    <source>
        <dbReference type="Proteomes" id="UP000034054"/>
    </source>
</evidence>
<dbReference type="Pfam" id="PF01649">
    <property type="entry name" value="Ribosomal_S20p"/>
    <property type="match status" value="1"/>
</dbReference>
<dbReference type="GO" id="GO:0005840">
    <property type="term" value="C:ribosome"/>
    <property type="evidence" value="ECO:0007669"/>
    <property type="project" value="UniProtKB-KW"/>
</dbReference>
<dbReference type="HAMAP" id="MF_00500">
    <property type="entry name" value="Ribosomal_bS20"/>
    <property type="match status" value="1"/>
</dbReference>
<dbReference type="SUPFAM" id="SSF46992">
    <property type="entry name" value="Ribosomal protein S20"/>
    <property type="match status" value="1"/>
</dbReference>
<keyword evidence="3 6" id="KW-0689">Ribosomal protein</keyword>
<dbReference type="InterPro" id="IPR002583">
    <property type="entry name" value="Ribosomal_bS20"/>
</dbReference>
<evidence type="ECO:0000256" key="3">
    <source>
        <dbReference type="ARBA" id="ARBA00022980"/>
    </source>
</evidence>
<dbReference type="NCBIfam" id="TIGR00029">
    <property type="entry name" value="S20"/>
    <property type="match status" value="1"/>
</dbReference>
<evidence type="ECO:0000256" key="5">
    <source>
        <dbReference type="ARBA" id="ARBA00035136"/>
    </source>
</evidence>
<keyword evidence="1 6" id="KW-0699">rRNA-binding</keyword>
<comment type="similarity">
    <text evidence="6">Belongs to the bacterial ribosomal protein bS20 family.</text>
</comment>
<dbReference type="AlphaFoldDB" id="A0A0G2AH77"/>
<evidence type="ECO:0000256" key="2">
    <source>
        <dbReference type="ARBA" id="ARBA00022884"/>
    </source>
</evidence>
<gene>
    <name evidence="6" type="primary">rpsT</name>
    <name evidence="8" type="ORF">UY76_C0046G0003</name>
</gene>
<evidence type="ECO:0000256" key="6">
    <source>
        <dbReference type="HAMAP-Rule" id="MF_00500"/>
    </source>
</evidence>
<evidence type="ECO:0000256" key="4">
    <source>
        <dbReference type="ARBA" id="ARBA00023274"/>
    </source>
</evidence>
<proteinExistence type="inferred from homology"/>
<organism evidence="8 9">
    <name type="scientific">Candidatus Uhrbacteria bacterium GW2011_GWA2_52_8d</name>
    <dbReference type="NCBI Taxonomy" id="1618979"/>
    <lineage>
        <taxon>Bacteria</taxon>
        <taxon>Candidatus Uhriibacteriota</taxon>
    </lineage>
</organism>
<dbReference type="InterPro" id="IPR036510">
    <property type="entry name" value="Ribosomal_bS20_sf"/>
</dbReference>
<dbReference type="Proteomes" id="UP000034054">
    <property type="component" value="Unassembled WGS sequence"/>
</dbReference>
<sequence>MPNLKNAKKALRQNKAHAQRNKTALAEIHSLRVKLRKAVTSKNVDEAVEVARLVGKKLDKAVQKNLLKLNTVSRYKSRLMKKVNALKKA</sequence>
<dbReference type="GO" id="GO:0019843">
    <property type="term" value="F:rRNA binding"/>
    <property type="evidence" value="ECO:0007669"/>
    <property type="project" value="UniProtKB-UniRule"/>
</dbReference>
<evidence type="ECO:0000256" key="1">
    <source>
        <dbReference type="ARBA" id="ARBA00022730"/>
    </source>
</evidence>
<evidence type="ECO:0000256" key="7">
    <source>
        <dbReference type="SAM" id="MobiDB-lite"/>
    </source>
</evidence>
<feature type="compositionally biased region" description="Basic residues" evidence="7">
    <location>
        <begin position="1"/>
        <end position="20"/>
    </location>
</feature>
<dbReference type="PATRIC" id="fig|1618979.3.peg.624"/>
<evidence type="ECO:0000313" key="8">
    <source>
        <dbReference type="EMBL" id="KKW31919.1"/>
    </source>
</evidence>
<feature type="region of interest" description="Disordered" evidence="7">
    <location>
        <begin position="1"/>
        <end position="22"/>
    </location>
</feature>
<comment type="caution">
    <text evidence="8">The sequence shown here is derived from an EMBL/GenBank/DDBJ whole genome shotgun (WGS) entry which is preliminary data.</text>
</comment>
<keyword evidence="2 6" id="KW-0694">RNA-binding</keyword>
<keyword evidence="4 6" id="KW-0687">Ribonucleoprotein</keyword>
<name>A0A0G2AH77_9BACT</name>
<dbReference type="Gene3D" id="1.20.58.110">
    <property type="entry name" value="Ribosomal protein S20"/>
    <property type="match status" value="1"/>
</dbReference>
<dbReference type="GO" id="GO:1990904">
    <property type="term" value="C:ribonucleoprotein complex"/>
    <property type="evidence" value="ECO:0007669"/>
    <property type="project" value="UniProtKB-KW"/>
</dbReference>
<protein>
    <recommendedName>
        <fullName evidence="5 6">Small ribosomal subunit protein bS20</fullName>
    </recommendedName>
</protein>